<feature type="compositionally biased region" description="Acidic residues" evidence="1">
    <location>
        <begin position="215"/>
        <end position="227"/>
    </location>
</feature>
<feature type="region of interest" description="Disordered" evidence="1">
    <location>
        <begin position="32"/>
        <end position="68"/>
    </location>
</feature>
<evidence type="ECO:0000256" key="1">
    <source>
        <dbReference type="SAM" id="MobiDB-lite"/>
    </source>
</evidence>
<reference evidence="2" key="1">
    <citation type="submission" date="2022-10" db="EMBL/GenBank/DDBJ databases">
        <title>Tapping the CABI collections for fungal endophytes: first genome assemblies for Collariella, Neodidymelliopsis, Ascochyta clinopodiicola, Didymella pomorum, Didymosphaeria variabile, Neocosmospora piperis and Neocucurbitaria cava.</title>
        <authorList>
            <person name="Hill R."/>
        </authorList>
    </citation>
    <scope>NUCLEOTIDE SEQUENCE</scope>
    <source>
        <strain evidence="2">IMI 360193</strain>
    </source>
</reference>
<dbReference type="AlphaFoldDB" id="A0A9W8WXX6"/>
<proteinExistence type="predicted"/>
<feature type="compositionally biased region" description="Polar residues" evidence="1">
    <location>
        <begin position="43"/>
        <end position="57"/>
    </location>
</feature>
<keyword evidence="3" id="KW-1185">Reference proteome</keyword>
<name>A0A9W8WXX6_9PLEO</name>
<dbReference type="OrthoDB" id="3794025at2759"/>
<dbReference type="EMBL" id="JAPEUV010000063">
    <property type="protein sequence ID" value="KAJ4335303.1"/>
    <property type="molecule type" value="Genomic_DNA"/>
</dbReference>
<comment type="caution">
    <text evidence="2">The sequence shown here is derived from an EMBL/GenBank/DDBJ whole genome shotgun (WGS) entry which is preliminary data.</text>
</comment>
<evidence type="ECO:0000313" key="3">
    <source>
        <dbReference type="Proteomes" id="UP001140562"/>
    </source>
</evidence>
<feature type="region of interest" description="Disordered" evidence="1">
    <location>
        <begin position="183"/>
        <end position="292"/>
    </location>
</feature>
<sequence>MASVPETQSPNFPPAPDLRELVERLASALPSHESTLDILPSTPAAQPSSPDTIVASDTTERVPAVTTVQSPPRLARCAESDSDLEDGEVPEDGPEAILEADTVVAMAITSTGDVHEKVLNVQILAIECEEQDDHAEADLQTTGEIEDTVTVAVCEPESQDATSTDLEDLPAATQRPAITLAADSHDEDEESQESHQVRDQGQIGDPKGKGAIADDSGDGSFGDDEDAALQSQKQEKAAAVSSRSVPPHMRPVSKAPHSSITEARSQWPAPVPRPSRGYHPPVGQQTSQPPLDHDELQRTKAQLMKARNDLNHERKVNIEMRKTIGAEKQASIGAAMADMLSDLLQKQAEALTAKANMQEKERDLRYREQKITQIETYLASGQKQLKYQLEQQGIRSMSQVDEANLRHEVEVQMEHQLSDIEGKIGIQVERLLHQEAAQNIREQQYKVLIRDALENELREQLVRDMQVKTTDARLTESAYDRGLAEGKKSGCATSSVEEHKRNFLKGYATCYRTLTILHNVRNGKIAVESPEVAFLFDPTHPENPHNVGLDIGRTEAAPAKVNATVGVVISCKPMEEGAVRVAAVQGRPEPSTDAVAHRGRGQSLFTEVGPSRSSQAVAGPERACPVQQVPPKQPREVQQVRHVQQEQSVLSYVPPRSTFAGELRGSSSSAARPNGVFASNMNPQATTNASNASAVSHMGEGVYAGRRTIRYDEDADYDEPTAPNLIDLY</sequence>
<accession>A0A9W8WXX6</accession>
<dbReference type="Proteomes" id="UP001140562">
    <property type="component" value="Unassembled WGS sequence"/>
</dbReference>
<gene>
    <name evidence="2" type="ORF">N0V87_006227</name>
</gene>
<evidence type="ECO:0000313" key="2">
    <source>
        <dbReference type="EMBL" id="KAJ4335303.1"/>
    </source>
</evidence>
<organism evidence="2 3">
    <name type="scientific">Didymella glomerata</name>
    <dbReference type="NCBI Taxonomy" id="749621"/>
    <lineage>
        <taxon>Eukaryota</taxon>
        <taxon>Fungi</taxon>
        <taxon>Dikarya</taxon>
        <taxon>Ascomycota</taxon>
        <taxon>Pezizomycotina</taxon>
        <taxon>Dothideomycetes</taxon>
        <taxon>Pleosporomycetidae</taxon>
        <taxon>Pleosporales</taxon>
        <taxon>Pleosporineae</taxon>
        <taxon>Didymellaceae</taxon>
        <taxon>Didymella</taxon>
    </lineage>
</organism>
<protein>
    <submittedName>
        <fullName evidence="2">Uncharacterized protein</fullName>
    </submittedName>
</protein>